<keyword evidence="2" id="KW-1185">Reference proteome</keyword>
<dbReference type="EMBL" id="JANJQO010000383">
    <property type="protein sequence ID" value="KAJ2978357.1"/>
    <property type="molecule type" value="Genomic_DNA"/>
</dbReference>
<accession>A0ACC1NGD0</accession>
<reference evidence="1" key="1">
    <citation type="submission" date="2022-08" db="EMBL/GenBank/DDBJ databases">
        <title>Genome Sequence of Lecanicillium fungicola.</title>
        <authorList>
            <person name="Buettner E."/>
        </authorList>
    </citation>
    <scope>NUCLEOTIDE SEQUENCE</scope>
    <source>
        <strain evidence="1">Babe33</strain>
    </source>
</reference>
<protein>
    <submittedName>
        <fullName evidence="1">Uncharacterized protein</fullName>
    </submittedName>
</protein>
<comment type="caution">
    <text evidence="1">The sequence shown here is derived from an EMBL/GenBank/DDBJ whole genome shotgun (WGS) entry which is preliminary data.</text>
</comment>
<proteinExistence type="predicted"/>
<evidence type="ECO:0000313" key="1">
    <source>
        <dbReference type="EMBL" id="KAJ2978357.1"/>
    </source>
</evidence>
<gene>
    <name evidence="1" type="ORF">NQ176_g3862</name>
</gene>
<sequence>MQTKTLSLLSLSTAVMGAKAQSGCGTQLPDGQTTGNMYQVTIPTDEDPDRFALISIPPNYSINTKTQVILSFHGGDRTAQDQSELDGLTDPAINSDKIVVYPQADGSYWEGSPDVDSDDVGFTNTILDHLEQTYCIDTNRIFATGKSEGGGMCGVLACNNALSQRIAAFAPVSGAFYDLDVSSCNPNTVKITCNAGRPKIPFLEFHGGDDTTIAYNGEKSRKGACLPSIPDYIQQWAARDGLSTTNTTSSITSDTVLFSFGAGADQGLVEQVFDASIGHDWPSTTANSDNQRDGHSPASFNATPMILKFFSRYSL</sequence>
<dbReference type="Proteomes" id="UP001143910">
    <property type="component" value="Unassembled WGS sequence"/>
</dbReference>
<name>A0ACC1NGD0_9HYPO</name>
<organism evidence="1 2">
    <name type="scientific">Zarea fungicola</name>
    <dbReference type="NCBI Taxonomy" id="93591"/>
    <lineage>
        <taxon>Eukaryota</taxon>
        <taxon>Fungi</taxon>
        <taxon>Dikarya</taxon>
        <taxon>Ascomycota</taxon>
        <taxon>Pezizomycotina</taxon>
        <taxon>Sordariomycetes</taxon>
        <taxon>Hypocreomycetidae</taxon>
        <taxon>Hypocreales</taxon>
        <taxon>Cordycipitaceae</taxon>
        <taxon>Zarea</taxon>
    </lineage>
</organism>
<evidence type="ECO:0000313" key="2">
    <source>
        <dbReference type="Proteomes" id="UP001143910"/>
    </source>
</evidence>